<proteinExistence type="predicted"/>
<organism evidence="2 3">
    <name type="scientific">Halteria grandinella</name>
    <dbReference type="NCBI Taxonomy" id="5974"/>
    <lineage>
        <taxon>Eukaryota</taxon>
        <taxon>Sar</taxon>
        <taxon>Alveolata</taxon>
        <taxon>Ciliophora</taxon>
        <taxon>Intramacronucleata</taxon>
        <taxon>Spirotrichea</taxon>
        <taxon>Stichotrichia</taxon>
        <taxon>Sporadotrichida</taxon>
        <taxon>Halteriidae</taxon>
        <taxon>Halteria</taxon>
    </lineage>
</organism>
<sequence length="115" mass="12706">MISERSQNWMKVSMAERDVSQGESEGVGKAISGKRQFKTSYRATNRSEDNAVLKKGGLWLLGEVAGVVPPLGETVKQKSFQNQGNIQCLPNLALSRSYLAQGLMQRQANSRMSMK</sequence>
<evidence type="ECO:0000313" key="3">
    <source>
        <dbReference type="Proteomes" id="UP000785679"/>
    </source>
</evidence>
<evidence type="ECO:0000256" key="1">
    <source>
        <dbReference type="SAM" id="MobiDB-lite"/>
    </source>
</evidence>
<reference evidence="2" key="1">
    <citation type="submission" date="2019-06" db="EMBL/GenBank/DDBJ databases">
        <authorList>
            <person name="Zheng W."/>
        </authorList>
    </citation>
    <scope>NUCLEOTIDE SEQUENCE</scope>
    <source>
        <strain evidence="2">QDHG01</strain>
    </source>
</reference>
<dbReference type="AlphaFoldDB" id="A0A8J8P6D3"/>
<gene>
    <name evidence="2" type="ORF">FGO68_gene13701</name>
</gene>
<name>A0A8J8P6D3_HALGN</name>
<dbReference type="Proteomes" id="UP000785679">
    <property type="component" value="Unassembled WGS sequence"/>
</dbReference>
<dbReference type="EMBL" id="RRYP01000853">
    <property type="protein sequence ID" value="TNV86754.1"/>
    <property type="molecule type" value="Genomic_DNA"/>
</dbReference>
<keyword evidence="3" id="KW-1185">Reference proteome</keyword>
<feature type="compositionally biased region" description="Polar residues" evidence="1">
    <location>
        <begin position="1"/>
        <end position="10"/>
    </location>
</feature>
<accession>A0A8J8P6D3</accession>
<evidence type="ECO:0000313" key="2">
    <source>
        <dbReference type="EMBL" id="TNV86754.1"/>
    </source>
</evidence>
<comment type="caution">
    <text evidence="2">The sequence shown here is derived from an EMBL/GenBank/DDBJ whole genome shotgun (WGS) entry which is preliminary data.</text>
</comment>
<feature type="region of interest" description="Disordered" evidence="1">
    <location>
        <begin position="1"/>
        <end position="36"/>
    </location>
</feature>
<protein>
    <submittedName>
        <fullName evidence="2">Uncharacterized protein</fullName>
    </submittedName>
</protein>